<dbReference type="RefSeq" id="WP_009644771.1">
    <property type="nucleotide sequence ID" value="NZ_CAJPUB010000002.1"/>
</dbReference>
<gene>
    <name evidence="1" type="ORF">HW270_07235</name>
</gene>
<dbReference type="Pfam" id="PF08713">
    <property type="entry name" value="DNA_alkylation"/>
    <property type="match status" value="1"/>
</dbReference>
<dbReference type="AlphaFoldDB" id="A0A7Y8VSL6"/>
<dbReference type="InterPro" id="IPR016024">
    <property type="entry name" value="ARM-type_fold"/>
</dbReference>
<comment type="caution">
    <text evidence="1">The sequence shown here is derived from an EMBL/GenBank/DDBJ whole genome shotgun (WGS) entry which is preliminary data.</text>
</comment>
<dbReference type="Gene3D" id="1.25.10.90">
    <property type="match status" value="1"/>
</dbReference>
<accession>A0A7Y8VSL6</accession>
<evidence type="ECO:0000313" key="2">
    <source>
        <dbReference type="Proteomes" id="UP000526307"/>
    </source>
</evidence>
<protein>
    <submittedName>
        <fullName evidence="1">DNA alkylation repair protein</fullName>
    </submittedName>
</protein>
<reference evidence="1 2" key="1">
    <citation type="submission" date="2020-06" db="EMBL/GenBank/DDBJ databases">
        <title>Mogibacterium timidum strain W9173 genomic sequence.</title>
        <authorList>
            <person name="Wade W.G."/>
            <person name="Johnston C.D."/>
            <person name="Chen T."/>
            <person name="Dewhirst F.E."/>
        </authorList>
    </citation>
    <scope>NUCLEOTIDE SEQUENCE [LARGE SCALE GENOMIC DNA]</scope>
    <source>
        <strain evidence="1 2">W9173</strain>
    </source>
</reference>
<organism evidence="1 2">
    <name type="scientific">Mogibacterium timidum</name>
    <dbReference type="NCBI Taxonomy" id="35519"/>
    <lineage>
        <taxon>Bacteria</taxon>
        <taxon>Bacillati</taxon>
        <taxon>Bacillota</taxon>
        <taxon>Clostridia</taxon>
        <taxon>Peptostreptococcales</taxon>
        <taxon>Anaerovoracaceae</taxon>
        <taxon>Mogibacterium</taxon>
    </lineage>
</organism>
<dbReference type="CDD" id="cd06561">
    <property type="entry name" value="AlkD_like"/>
    <property type="match status" value="1"/>
</dbReference>
<name>A0A7Y8VSL6_9FIRM</name>
<evidence type="ECO:0000313" key="1">
    <source>
        <dbReference type="EMBL" id="NWO23858.1"/>
    </source>
</evidence>
<dbReference type="Proteomes" id="UP000526307">
    <property type="component" value="Unassembled WGS sequence"/>
</dbReference>
<proteinExistence type="predicted"/>
<dbReference type="SUPFAM" id="SSF48371">
    <property type="entry name" value="ARM repeat"/>
    <property type="match status" value="1"/>
</dbReference>
<sequence>MTNKDIREHLLGLQDLGYKEFHCKLIPNVDSSRVIGVRTPMLRRYAKELIKSGNYQEFISELPHEYFDEMNLHGMIICNISDYEEAVCEIDKFLPYVDNWATCDLLSFKKAFKGNLGRLEHDVCRWINSGDTYTMRFGMGVLLEFYLDEAFNPRHLEWVATVESDEYYVRMMQAWYFATAIAKQYEASIPYIEQHRLHEWTHRKAIQKARESFRVSDEVKAYLKSLK</sequence>
<dbReference type="InterPro" id="IPR014825">
    <property type="entry name" value="DNA_alkylation"/>
</dbReference>
<keyword evidence="2" id="KW-1185">Reference proteome</keyword>
<dbReference type="EMBL" id="JABXYR010000002">
    <property type="protein sequence ID" value="NWO23858.1"/>
    <property type="molecule type" value="Genomic_DNA"/>
</dbReference>